<dbReference type="SUPFAM" id="SSF52540">
    <property type="entry name" value="P-loop containing nucleoside triphosphate hydrolases"/>
    <property type="match status" value="1"/>
</dbReference>
<dbReference type="STRING" id="117157.SAMN04489717_0894"/>
<dbReference type="Pfam" id="PF13469">
    <property type="entry name" value="Sulfotransfer_3"/>
    <property type="match status" value="1"/>
</dbReference>
<organism evidence="1 2">
    <name type="scientific">Actinopolymorpha singaporensis</name>
    <dbReference type="NCBI Taxonomy" id="117157"/>
    <lineage>
        <taxon>Bacteria</taxon>
        <taxon>Bacillati</taxon>
        <taxon>Actinomycetota</taxon>
        <taxon>Actinomycetes</taxon>
        <taxon>Propionibacteriales</taxon>
        <taxon>Actinopolymorphaceae</taxon>
        <taxon>Actinopolymorpha</taxon>
    </lineage>
</organism>
<dbReference type="Proteomes" id="UP000198983">
    <property type="component" value="Chromosome I"/>
</dbReference>
<name>A0A1H1MN26_9ACTN</name>
<evidence type="ECO:0000313" key="1">
    <source>
        <dbReference type="EMBL" id="SDR88117.1"/>
    </source>
</evidence>
<keyword evidence="2" id="KW-1185">Reference proteome</keyword>
<gene>
    <name evidence="1" type="ORF">SAMN04489717_0894</name>
</gene>
<dbReference type="Gene3D" id="3.40.50.300">
    <property type="entry name" value="P-loop containing nucleotide triphosphate hydrolases"/>
    <property type="match status" value="1"/>
</dbReference>
<dbReference type="RefSeq" id="WP_092650789.1">
    <property type="nucleotide sequence ID" value="NZ_LT629732.1"/>
</dbReference>
<protein>
    <submittedName>
        <fullName evidence="1">Sulfotransferase family protein</fullName>
    </submittedName>
</protein>
<dbReference type="InterPro" id="IPR027417">
    <property type="entry name" value="P-loop_NTPase"/>
</dbReference>
<proteinExistence type="predicted"/>
<dbReference type="OrthoDB" id="4169204at2"/>
<dbReference type="EMBL" id="LT629732">
    <property type="protein sequence ID" value="SDR88117.1"/>
    <property type="molecule type" value="Genomic_DNA"/>
</dbReference>
<dbReference type="AlphaFoldDB" id="A0A1H1MN26"/>
<evidence type="ECO:0000313" key="2">
    <source>
        <dbReference type="Proteomes" id="UP000198983"/>
    </source>
</evidence>
<sequence>MGSSLLRTAVTTAVPILGRLVRHRDLLRIQNDRLRAEVDRLTLQLDAVRGGATASTDGRIDLRYLFVVTYGRSGSTLLMSLLDGTPGYCIRGENGGVLHRLFEYHSAALEARVKWSGEEPLTPIHPWYGIEEYPPGLATARMRQLVTETLLRPEPGTRVSGFKEIRWWQSPPDDYLGFVETLFPGARFVLNTRNLADVAKSRWMAHRPNAMVDLATLEERLREAVGKRGERGYHVHFDDYVRDPSVLRGLFNWLGEEYDEERVTRTLAVRHSF</sequence>
<reference evidence="1 2" key="1">
    <citation type="submission" date="2016-10" db="EMBL/GenBank/DDBJ databases">
        <authorList>
            <person name="de Groot N.N."/>
        </authorList>
    </citation>
    <scope>NUCLEOTIDE SEQUENCE [LARGE SCALE GENOMIC DNA]</scope>
    <source>
        <strain evidence="1 2">DSM 22024</strain>
    </source>
</reference>
<accession>A0A1H1MN26</accession>
<dbReference type="GO" id="GO:0016740">
    <property type="term" value="F:transferase activity"/>
    <property type="evidence" value="ECO:0007669"/>
    <property type="project" value="UniProtKB-KW"/>
</dbReference>
<keyword evidence="1" id="KW-0808">Transferase</keyword>